<reference evidence="2" key="1">
    <citation type="journal article" date="2022" name="Front. Genet.">
        <title>Chromosome-Scale Assembly of the Dendrobium nobile Genome Provides Insights Into the Molecular Mechanism of the Biosynthesis of the Medicinal Active Ingredient of Dendrobium.</title>
        <authorList>
            <person name="Xu Q."/>
            <person name="Niu S.-C."/>
            <person name="Li K.-L."/>
            <person name="Zheng P.-J."/>
            <person name="Zhang X.-J."/>
            <person name="Jia Y."/>
            <person name="Liu Y."/>
            <person name="Niu Y.-X."/>
            <person name="Yu L.-H."/>
            <person name="Chen D.-F."/>
            <person name="Zhang G.-Q."/>
        </authorList>
    </citation>
    <scope>NUCLEOTIDE SEQUENCE</scope>
    <source>
        <tissue evidence="2">Leaf</tissue>
    </source>
</reference>
<dbReference type="AlphaFoldDB" id="A0A8T3CC02"/>
<accession>A0A8T3CC02</accession>
<organism evidence="2 3">
    <name type="scientific">Dendrobium nobile</name>
    <name type="common">Orchid</name>
    <dbReference type="NCBI Taxonomy" id="94219"/>
    <lineage>
        <taxon>Eukaryota</taxon>
        <taxon>Viridiplantae</taxon>
        <taxon>Streptophyta</taxon>
        <taxon>Embryophyta</taxon>
        <taxon>Tracheophyta</taxon>
        <taxon>Spermatophyta</taxon>
        <taxon>Magnoliopsida</taxon>
        <taxon>Liliopsida</taxon>
        <taxon>Asparagales</taxon>
        <taxon>Orchidaceae</taxon>
        <taxon>Epidendroideae</taxon>
        <taxon>Malaxideae</taxon>
        <taxon>Dendrobiinae</taxon>
        <taxon>Dendrobium</taxon>
    </lineage>
</organism>
<dbReference type="EMBL" id="JAGYWB010000002">
    <property type="protein sequence ID" value="KAI0529272.1"/>
    <property type="molecule type" value="Genomic_DNA"/>
</dbReference>
<evidence type="ECO:0000256" key="1">
    <source>
        <dbReference type="SAM" id="Phobius"/>
    </source>
</evidence>
<keyword evidence="3" id="KW-1185">Reference proteome</keyword>
<proteinExistence type="predicted"/>
<sequence>MHSFPSISISSQILHEFPLQPWLDDFFLSTLLFSIVYGNIFNTTSCAKNRK</sequence>
<keyword evidence="1" id="KW-0812">Transmembrane</keyword>
<dbReference type="SMR" id="A0A8T3CC02"/>
<evidence type="ECO:0000313" key="3">
    <source>
        <dbReference type="Proteomes" id="UP000829196"/>
    </source>
</evidence>
<feature type="transmembrane region" description="Helical" evidence="1">
    <location>
        <begin position="26"/>
        <end position="47"/>
    </location>
</feature>
<name>A0A8T3CC02_DENNO</name>
<keyword evidence="1" id="KW-0472">Membrane</keyword>
<gene>
    <name evidence="2" type="ORF">KFK09_001819</name>
</gene>
<comment type="caution">
    <text evidence="2">The sequence shown here is derived from an EMBL/GenBank/DDBJ whole genome shotgun (WGS) entry which is preliminary data.</text>
</comment>
<keyword evidence="1" id="KW-1133">Transmembrane helix</keyword>
<evidence type="ECO:0000313" key="2">
    <source>
        <dbReference type="EMBL" id="KAI0529272.1"/>
    </source>
</evidence>
<protein>
    <submittedName>
        <fullName evidence="2">Uncharacterized protein</fullName>
    </submittedName>
</protein>
<dbReference type="Proteomes" id="UP000829196">
    <property type="component" value="Unassembled WGS sequence"/>
</dbReference>